<protein>
    <recommendedName>
        <fullName evidence="3">Phytanoyl-CoA dioxygenase family protein</fullName>
    </recommendedName>
</protein>
<dbReference type="EMBL" id="SZYH01000001">
    <property type="protein sequence ID" value="TKV66740.1"/>
    <property type="molecule type" value="Genomic_DNA"/>
</dbReference>
<reference evidence="1 2" key="1">
    <citation type="submission" date="2019-05" db="EMBL/GenBank/DDBJ databases">
        <title>Marinobacter panjinensis sp. nov., a moderately halophilic bacterium isolated from sea tidal flat environment.</title>
        <authorList>
            <person name="Yang W."/>
            <person name="An M."/>
            <person name="He W."/>
            <person name="Luo X."/>
            <person name="Zhu L."/>
            <person name="Chen G."/>
            <person name="Zhang Y."/>
            <person name="Wang Y."/>
        </authorList>
    </citation>
    <scope>NUCLEOTIDE SEQUENCE [LARGE SCALE GENOMIC DNA]</scope>
    <source>
        <strain evidence="1 2">PJ-16</strain>
    </source>
</reference>
<dbReference type="RefSeq" id="WP_137434162.1">
    <property type="nucleotide sequence ID" value="NZ_JANRHC010000004.1"/>
</dbReference>
<sequence length="283" mass="31350">MTALYQLATPLPEAERNARIYRGELIVFRGFDAMARLTDQLRAHCVSHLGSEPTCVHQWMSSIEIEQATEALRAAIRKDSDMDLAWCQVLSAIHTDLDETYGDGVVLRVQPPCSGAKGERLEPLRAHRDTWGSNLPAQINWWAPLFDTTPERTLALFPGSFTRIIDNDSADWDFQDMVHAHRGKNTSGYPLLPTATKAPSWDDALVISLLPGDLLCFSGAHLHASVPNTTSVTRLSFETRTVNRSDMATGSGAPNVDGSAPFMTPQIFRHLKSGRKLGELERK</sequence>
<dbReference type="Proteomes" id="UP000308488">
    <property type="component" value="Unassembled WGS sequence"/>
</dbReference>
<comment type="caution">
    <text evidence="1">The sequence shown here is derived from an EMBL/GenBank/DDBJ whole genome shotgun (WGS) entry which is preliminary data.</text>
</comment>
<evidence type="ECO:0008006" key="3">
    <source>
        <dbReference type="Google" id="ProtNLM"/>
    </source>
</evidence>
<proteinExistence type="predicted"/>
<gene>
    <name evidence="1" type="ORF">FDP08_00865</name>
</gene>
<keyword evidence="2" id="KW-1185">Reference proteome</keyword>
<accession>A0A4U6QZZ3</accession>
<dbReference type="AlphaFoldDB" id="A0A4U6QZZ3"/>
<evidence type="ECO:0000313" key="2">
    <source>
        <dbReference type="Proteomes" id="UP000308488"/>
    </source>
</evidence>
<evidence type="ECO:0000313" key="1">
    <source>
        <dbReference type="EMBL" id="TKV66740.1"/>
    </source>
</evidence>
<name>A0A4U6QZZ3_9GAMM</name>
<dbReference type="OrthoDB" id="9770845at2"/>
<dbReference type="Gene3D" id="2.60.120.620">
    <property type="entry name" value="q2cbj1_9rhob like domain"/>
    <property type="match status" value="1"/>
</dbReference>
<organism evidence="1 2">
    <name type="scientific">Marinobacter panjinensis</name>
    <dbReference type="NCBI Taxonomy" id="2576384"/>
    <lineage>
        <taxon>Bacteria</taxon>
        <taxon>Pseudomonadati</taxon>
        <taxon>Pseudomonadota</taxon>
        <taxon>Gammaproteobacteria</taxon>
        <taxon>Pseudomonadales</taxon>
        <taxon>Marinobacteraceae</taxon>
        <taxon>Marinobacter</taxon>
    </lineage>
</organism>
<dbReference type="SUPFAM" id="SSF51197">
    <property type="entry name" value="Clavaminate synthase-like"/>
    <property type="match status" value="1"/>
</dbReference>